<feature type="non-terminal residue" evidence="2">
    <location>
        <position position="1"/>
    </location>
</feature>
<name>A0A9W7FZV1_9STRA</name>
<dbReference type="PROSITE" id="PS50096">
    <property type="entry name" value="IQ"/>
    <property type="match status" value="3"/>
</dbReference>
<evidence type="ECO:0000313" key="2">
    <source>
        <dbReference type="EMBL" id="GMI25178.1"/>
    </source>
</evidence>
<feature type="compositionally biased region" description="Basic residues" evidence="1">
    <location>
        <begin position="310"/>
        <end position="320"/>
    </location>
</feature>
<dbReference type="Proteomes" id="UP001165065">
    <property type="component" value="Unassembled WGS sequence"/>
</dbReference>
<dbReference type="SUPFAM" id="SSF48452">
    <property type="entry name" value="TPR-like"/>
    <property type="match status" value="1"/>
</dbReference>
<sequence length="963" mass="109740">MNLDGRERRDDLGMDDLEEQRAALRIQLELERRKLEVVRGEKERLSAELMESQLNSSSPPSPTTLSLSTPHSTLAPFKDNPALQKMASTYLLSEKEQGKIKRKKANNRKRREEESKAAIKDSFEVSLLTAHMKQTKASSTASLISLMCKATESESISDYSSALSWYRAVLAYLKASDPNEINKAPIFRAHMGVGDNLVRLERLGEAEAAYELAVSVAKQGGDKKGLEEAAERLGKTLMRHSEEMETQGLTQEAYIALQRGIMSLEDAVDGKIGKYSEEIEALSPSEKIMFEDQRNRNIEKKGGGGGSGRTTKKGNKNKAKTKGEQDKSKTIKHSWKVGGKASARSINVDVYASDMISEPRILQAPAYQPRRISLLHPRKVLSPTQRARREAEDEILKGYYGHRRHTQMTPSQQIRTFEEMEERKKVKKEEDEKLKYAVRRGKHLFVKRGGAQYVDALTEGITITEAAVRIQSAYRSRKARQVVAKKKLDDSIPLWSVSFTAGGCPLVAVFSIVKEPVHAVLDEELIDGGDDHLEYNVYERPSKILTKEEKLARLYRSKRAKFALEMLVYQPTSVADGLEEAECVFKCIICQAELQALLPGNITYTRFEHLDLNCQYSRRHMENWLPLIARRVVVKEEERSGVLGGDGDEEEANYNRDISLEYRLKLERTAIRTGGRVGWGPKWRGWYCPMYFQVSFILEESICLIKGWAKQRRHEGIYECRLTAKRFAKVLGYLEVPTWRSTLEATDSDPGLLIKQVLRSLRLVNTVVGPRLIVIGDETLHQLVMWPEEKDQFRREGRAACSIQRVYRGTLGRRKAKHRRLYRHLEDEGRRRLAEAAMENKKRSGAAVILQASVKRGLARKRADAIRETRRERAIEKRRERERRDYLDIQATKCQKIVRGGVGRRRALKRKLSARAASRERLRLYEAAVVLEGTPLVLEGKLVWEGREGGDEYRSAEVPVDKY</sequence>
<comment type="caution">
    <text evidence="2">The sequence shown here is derived from an EMBL/GenBank/DDBJ whole genome shotgun (WGS) entry which is preliminary data.</text>
</comment>
<protein>
    <submittedName>
        <fullName evidence="2">Uncharacterized protein</fullName>
    </submittedName>
</protein>
<feature type="region of interest" description="Disordered" evidence="1">
    <location>
        <begin position="94"/>
        <end position="115"/>
    </location>
</feature>
<feature type="compositionally biased region" description="Basic residues" evidence="1">
    <location>
        <begin position="100"/>
        <end position="109"/>
    </location>
</feature>
<feature type="compositionally biased region" description="Low complexity" evidence="1">
    <location>
        <begin position="52"/>
        <end position="74"/>
    </location>
</feature>
<keyword evidence="3" id="KW-1185">Reference proteome</keyword>
<evidence type="ECO:0000313" key="3">
    <source>
        <dbReference type="Proteomes" id="UP001165065"/>
    </source>
</evidence>
<gene>
    <name evidence="2" type="ORF">TrCOL_g4944</name>
</gene>
<evidence type="ECO:0000256" key="1">
    <source>
        <dbReference type="SAM" id="MobiDB-lite"/>
    </source>
</evidence>
<dbReference type="InterPro" id="IPR000048">
    <property type="entry name" value="IQ_motif_EF-hand-BS"/>
</dbReference>
<reference evidence="3" key="1">
    <citation type="journal article" date="2023" name="Commun. Biol.">
        <title>Genome analysis of Parmales, the sister group of diatoms, reveals the evolutionary specialization of diatoms from phago-mixotrophs to photoautotrophs.</title>
        <authorList>
            <person name="Ban H."/>
            <person name="Sato S."/>
            <person name="Yoshikawa S."/>
            <person name="Yamada K."/>
            <person name="Nakamura Y."/>
            <person name="Ichinomiya M."/>
            <person name="Sato N."/>
            <person name="Blanc-Mathieu R."/>
            <person name="Endo H."/>
            <person name="Kuwata A."/>
            <person name="Ogata H."/>
        </authorList>
    </citation>
    <scope>NUCLEOTIDE SEQUENCE [LARGE SCALE GENOMIC DNA]</scope>
</reference>
<dbReference type="EMBL" id="BRYA01000604">
    <property type="protein sequence ID" value="GMI25178.1"/>
    <property type="molecule type" value="Genomic_DNA"/>
</dbReference>
<proteinExistence type="predicted"/>
<dbReference type="SMART" id="SM00015">
    <property type="entry name" value="IQ"/>
    <property type="match status" value="4"/>
</dbReference>
<organism evidence="2 3">
    <name type="scientific">Triparma columacea</name>
    <dbReference type="NCBI Taxonomy" id="722753"/>
    <lineage>
        <taxon>Eukaryota</taxon>
        <taxon>Sar</taxon>
        <taxon>Stramenopiles</taxon>
        <taxon>Ochrophyta</taxon>
        <taxon>Bolidophyceae</taxon>
        <taxon>Parmales</taxon>
        <taxon>Triparmaceae</taxon>
        <taxon>Triparma</taxon>
    </lineage>
</organism>
<dbReference type="InterPro" id="IPR011990">
    <property type="entry name" value="TPR-like_helical_dom_sf"/>
</dbReference>
<feature type="region of interest" description="Disordered" evidence="1">
    <location>
        <begin position="294"/>
        <end position="336"/>
    </location>
</feature>
<dbReference type="AlphaFoldDB" id="A0A9W7FZV1"/>
<accession>A0A9W7FZV1</accession>
<feature type="region of interest" description="Disordered" evidence="1">
    <location>
        <begin position="48"/>
        <end position="80"/>
    </location>
</feature>
<dbReference type="OrthoDB" id="196120at2759"/>